<protein>
    <recommendedName>
        <fullName evidence="6 7">Lipopolysaccharide export system protein LptC</fullName>
    </recommendedName>
</protein>
<dbReference type="Gene3D" id="2.60.450.10">
    <property type="entry name" value="Lipopolysaccharide (LPS) transport protein A like domain"/>
    <property type="match status" value="1"/>
</dbReference>
<dbReference type="GO" id="GO:0005886">
    <property type="term" value="C:plasma membrane"/>
    <property type="evidence" value="ECO:0007669"/>
    <property type="project" value="UniProtKB-SubCell"/>
</dbReference>
<accession>A0A411PFY0</accession>
<dbReference type="InterPro" id="IPR052363">
    <property type="entry name" value="LPS_export_LptC"/>
</dbReference>
<dbReference type="Pfam" id="PF06835">
    <property type="entry name" value="LptC"/>
    <property type="match status" value="1"/>
</dbReference>
<dbReference type="OrthoDB" id="5659892at2"/>
<keyword evidence="1 6" id="KW-1003">Cell membrane</keyword>
<comment type="subcellular location">
    <subcellularLocation>
        <location evidence="6">Cell inner membrane</location>
        <topology evidence="6">Single-pass membrane protein</topology>
    </subcellularLocation>
</comment>
<evidence type="ECO:0000256" key="7">
    <source>
        <dbReference type="PIRNR" id="PIRNR028513"/>
    </source>
</evidence>
<comment type="function">
    <text evidence="7">Required for the translocation of lipopolysaccharide (LPS) from the inner membrane to the outer membrane.</text>
</comment>
<dbReference type="PANTHER" id="PTHR37481">
    <property type="entry name" value="LIPOPOLYSACCHARIDE EXPORT SYSTEM PROTEIN LPTC"/>
    <property type="match status" value="1"/>
</dbReference>
<evidence type="ECO:0000313" key="8">
    <source>
        <dbReference type="EMBL" id="QBF82455.1"/>
    </source>
</evidence>
<reference evidence="8 9" key="1">
    <citation type="submission" date="2019-02" db="EMBL/GenBank/DDBJ databases">
        <title>Shewanella sp. D4-2 isolated from Dokdo Island.</title>
        <authorList>
            <person name="Baek K."/>
        </authorList>
    </citation>
    <scope>NUCLEOTIDE SEQUENCE [LARGE SCALE GENOMIC DNA]</scope>
    <source>
        <strain evidence="8 9">D4-2</strain>
    </source>
</reference>
<evidence type="ECO:0000256" key="6">
    <source>
        <dbReference type="HAMAP-Rule" id="MF_01915"/>
    </source>
</evidence>
<name>A0A411PFY0_9GAMM</name>
<keyword evidence="9" id="KW-1185">Reference proteome</keyword>
<evidence type="ECO:0000256" key="3">
    <source>
        <dbReference type="ARBA" id="ARBA00022692"/>
    </source>
</evidence>
<organism evidence="8 9">
    <name type="scientific">Shewanella maritima</name>
    <dbReference type="NCBI Taxonomy" id="2520507"/>
    <lineage>
        <taxon>Bacteria</taxon>
        <taxon>Pseudomonadati</taxon>
        <taxon>Pseudomonadota</taxon>
        <taxon>Gammaproteobacteria</taxon>
        <taxon>Alteromonadales</taxon>
        <taxon>Shewanellaceae</taxon>
        <taxon>Shewanella</taxon>
    </lineage>
</organism>
<evidence type="ECO:0000313" key="9">
    <source>
        <dbReference type="Proteomes" id="UP000291106"/>
    </source>
</evidence>
<evidence type="ECO:0000256" key="5">
    <source>
        <dbReference type="ARBA" id="ARBA00023136"/>
    </source>
</evidence>
<dbReference type="Proteomes" id="UP000291106">
    <property type="component" value="Chromosome"/>
</dbReference>
<proteinExistence type="inferred from homology"/>
<dbReference type="PIRSF" id="PIRSF028513">
    <property type="entry name" value="LptC"/>
    <property type="match status" value="1"/>
</dbReference>
<dbReference type="PANTHER" id="PTHR37481:SF1">
    <property type="entry name" value="LIPOPOLYSACCHARIDE EXPORT SYSTEM PROTEIN LPTC"/>
    <property type="match status" value="1"/>
</dbReference>
<dbReference type="KEGG" id="smai:EXU30_06900"/>
<dbReference type="EMBL" id="CP036200">
    <property type="protein sequence ID" value="QBF82455.1"/>
    <property type="molecule type" value="Genomic_DNA"/>
</dbReference>
<keyword evidence="4 6" id="KW-1133">Transmembrane helix</keyword>
<dbReference type="GO" id="GO:0017089">
    <property type="term" value="F:glycolipid transfer activity"/>
    <property type="evidence" value="ECO:0007669"/>
    <property type="project" value="TreeGrafter"/>
</dbReference>
<sequence length="186" mass="20769">MSRVTLAIIAFFSAALILYWQVQAKRNEQALKVDSGVDRPEFIANDLKTTTFNDLGQIESRVSAKHMEHFESTNMTHFTDPVYLVFPEDGEAQWQLSASKGQLDKNKDVVTLSQDVLIDAVDVDEPLQSLSTQQIQLDLNTLIGTSKSAVFIEGKGFQIQGLGLHADLNTQELTLLSQVEGRYEPR</sequence>
<dbReference type="NCBIfam" id="TIGR04409">
    <property type="entry name" value="LptC_YrbK"/>
    <property type="match status" value="1"/>
</dbReference>
<dbReference type="HAMAP" id="MF_01915">
    <property type="entry name" value="LPS_assembly_LptC"/>
    <property type="match status" value="1"/>
</dbReference>
<dbReference type="InterPro" id="IPR010664">
    <property type="entry name" value="LipoPS_assembly_LptC-rel"/>
</dbReference>
<evidence type="ECO:0000256" key="4">
    <source>
        <dbReference type="ARBA" id="ARBA00022989"/>
    </source>
</evidence>
<dbReference type="RefSeq" id="WP_130598600.1">
    <property type="nucleotide sequence ID" value="NZ_CP036200.1"/>
</dbReference>
<keyword evidence="3 6" id="KW-0812">Transmembrane</keyword>
<dbReference type="GO" id="GO:0030288">
    <property type="term" value="C:outer membrane-bounded periplasmic space"/>
    <property type="evidence" value="ECO:0007669"/>
    <property type="project" value="TreeGrafter"/>
</dbReference>
<dbReference type="InterPro" id="IPR026265">
    <property type="entry name" value="LptC"/>
</dbReference>
<dbReference type="AlphaFoldDB" id="A0A411PFY0"/>
<gene>
    <name evidence="6 8" type="primary">lptC</name>
    <name evidence="8" type="ORF">EXU30_06900</name>
</gene>
<comment type="similarity">
    <text evidence="6 7">Belongs to the LptC family.</text>
</comment>
<dbReference type="GO" id="GO:0043165">
    <property type="term" value="P:Gram-negative-bacterium-type cell outer membrane assembly"/>
    <property type="evidence" value="ECO:0007669"/>
    <property type="project" value="UniProtKB-UniRule"/>
</dbReference>
<keyword evidence="2 6" id="KW-0997">Cell inner membrane</keyword>
<keyword evidence="5 6" id="KW-0472">Membrane</keyword>
<evidence type="ECO:0000256" key="2">
    <source>
        <dbReference type="ARBA" id="ARBA00022519"/>
    </source>
</evidence>
<comment type="subunit">
    <text evidence="6">Component of the lipopolysaccharide transport and assembly complex. Interacts with LptA and the LptBFG transporter complex.</text>
</comment>
<dbReference type="GO" id="GO:0015221">
    <property type="term" value="F:lipopolysaccharide transmembrane transporter activity"/>
    <property type="evidence" value="ECO:0007669"/>
    <property type="project" value="InterPro"/>
</dbReference>
<evidence type="ECO:0000256" key="1">
    <source>
        <dbReference type="ARBA" id="ARBA00022475"/>
    </source>
</evidence>
<comment type="function">
    <text evidence="6">Involved in the assembly of lipopolysaccharide (LPS). Required for the translocation of LPS from the inner membrane to the outer membrane. Facilitates the transfer of LPS from the inner membrane to the periplasmic protein LptA. Could be a docking site for LptA.</text>
</comment>